<gene>
    <name evidence="1" type="ORF">Y1Q_0023071</name>
</gene>
<evidence type="ECO:0000313" key="1">
    <source>
        <dbReference type="EMBL" id="KYO37046.1"/>
    </source>
</evidence>
<organism evidence="1 2">
    <name type="scientific">Alligator mississippiensis</name>
    <name type="common">American alligator</name>
    <dbReference type="NCBI Taxonomy" id="8496"/>
    <lineage>
        <taxon>Eukaryota</taxon>
        <taxon>Metazoa</taxon>
        <taxon>Chordata</taxon>
        <taxon>Craniata</taxon>
        <taxon>Vertebrata</taxon>
        <taxon>Euteleostomi</taxon>
        <taxon>Archelosauria</taxon>
        <taxon>Archosauria</taxon>
        <taxon>Crocodylia</taxon>
        <taxon>Alligatoridae</taxon>
        <taxon>Alligatorinae</taxon>
        <taxon>Alligator</taxon>
    </lineage>
</organism>
<dbReference type="AlphaFoldDB" id="A0A151NJS4"/>
<protein>
    <submittedName>
        <fullName evidence="1">Uncharacterized protein</fullName>
    </submittedName>
</protein>
<keyword evidence="2" id="KW-1185">Reference proteome</keyword>
<evidence type="ECO:0000313" key="2">
    <source>
        <dbReference type="Proteomes" id="UP000050525"/>
    </source>
</evidence>
<sequence>MVCRPKIALRQMVNARYWLRTRLGIWKILVLLCSLPLTACKLFPLAKSFQDSALNGNKTKPLLVSLHPGNGRSLSMGHLLPPAWGFAHTDGKFPNDKRL</sequence>
<proteinExistence type="predicted"/>
<dbReference type="Proteomes" id="UP000050525">
    <property type="component" value="Unassembled WGS sequence"/>
</dbReference>
<reference evidence="1 2" key="1">
    <citation type="journal article" date="2012" name="Genome Biol.">
        <title>Sequencing three crocodilian genomes to illuminate the evolution of archosaurs and amniotes.</title>
        <authorList>
            <person name="St John J.A."/>
            <person name="Braun E.L."/>
            <person name="Isberg S.R."/>
            <person name="Miles L.G."/>
            <person name="Chong A.Y."/>
            <person name="Gongora J."/>
            <person name="Dalzell P."/>
            <person name="Moran C."/>
            <person name="Bed'hom B."/>
            <person name="Abzhanov A."/>
            <person name="Burgess S.C."/>
            <person name="Cooksey A.M."/>
            <person name="Castoe T.A."/>
            <person name="Crawford N.G."/>
            <person name="Densmore L.D."/>
            <person name="Drew J.C."/>
            <person name="Edwards S.V."/>
            <person name="Faircloth B.C."/>
            <person name="Fujita M.K."/>
            <person name="Greenwold M.J."/>
            <person name="Hoffmann F.G."/>
            <person name="Howard J.M."/>
            <person name="Iguchi T."/>
            <person name="Janes D.E."/>
            <person name="Khan S.Y."/>
            <person name="Kohno S."/>
            <person name="de Koning A.J."/>
            <person name="Lance S.L."/>
            <person name="McCarthy F.M."/>
            <person name="McCormack J.E."/>
            <person name="Merchant M.E."/>
            <person name="Peterson D.G."/>
            <person name="Pollock D.D."/>
            <person name="Pourmand N."/>
            <person name="Raney B.J."/>
            <person name="Roessler K.A."/>
            <person name="Sanford J.R."/>
            <person name="Sawyer R.H."/>
            <person name="Schmidt C.J."/>
            <person name="Triplett E.W."/>
            <person name="Tuberville T.D."/>
            <person name="Venegas-Anaya M."/>
            <person name="Howard J.T."/>
            <person name="Jarvis E.D."/>
            <person name="Guillette L.J.Jr."/>
            <person name="Glenn T.C."/>
            <person name="Green R.E."/>
            <person name="Ray D.A."/>
        </authorList>
    </citation>
    <scope>NUCLEOTIDE SEQUENCE [LARGE SCALE GENOMIC DNA]</scope>
    <source>
        <strain evidence="1">KSC_2009_1</strain>
    </source>
</reference>
<dbReference type="EMBL" id="AKHW03002882">
    <property type="protein sequence ID" value="KYO37046.1"/>
    <property type="molecule type" value="Genomic_DNA"/>
</dbReference>
<accession>A0A151NJS4</accession>
<comment type="caution">
    <text evidence="1">The sequence shown here is derived from an EMBL/GenBank/DDBJ whole genome shotgun (WGS) entry which is preliminary data.</text>
</comment>
<name>A0A151NJS4_ALLMI</name>